<accession>A0A9Q1LZ71</accession>
<dbReference type="GO" id="GO:0005634">
    <property type="term" value="C:nucleus"/>
    <property type="evidence" value="ECO:0007669"/>
    <property type="project" value="UniProtKB-SubCell"/>
</dbReference>
<dbReference type="AlphaFoldDB" id="A0A9Q1LZ71"/>
<keyword evidence="11" id="KW-1185">Reference proteome</keyword>
<evidence type="ECO:0000256" key="3">
    <source>
        <dbReference type="ARBA" id="ARBA00023015"/>
    </source>
</evidence>
<dbReference type="InterPro" id="IPR001005">
    <property type="entry name" value="SANT/Myb"/>
</dbReference>
<dbReference type="FunFam" id="1.10.10.60:FF:000449">
    <property type="entry name" value="MYB-related transcription factor"/>
    <property type="match status" value="1"/>
</dbReference>
<evidence type="ECO:0000259" key="8">
    <source>
        <dbReference type="PROSITE" id="PS50090"/>
    </source>
</evidence>
<dbReference type="GO" id="GO:0010597">
    <property type="term" value="P:green leaf volatile biosynthetic process"/>
    <property type="evidence" value="ECO:0007669"/>
    <property type="project" value="UniProtKB-ARBA"/>
</dbReference>
<dbReference type="InterPro" id="IPR017930">
    <property type="entry name" value="Myb_dom"/>
</dbReference>
<dbReference type="GO" id="GO:0006355">
    <property type="term" value="P:regulation of DNA-templated transcription"/>
    <property type="evidence" value="ECO:0007669"/>
    <property type="project" value="UniProtKB-ARBA"/>
</dbReference>
<dbReference type="OrthoDB" id="2143914at2759"/>
<dbReference type="Gene3D" id="1.10.10.60">
    <property type="entry name" value="Homeodomain-like"/>
    <property type="match status" value="2"/>
</dbReference>
<dbReference type="GO" id="GO:0005506">
    <property type="term" value="F:iron ion binding"/>
    <property type="evidence" value="ECO:0007669"/>
    <property type="project" value="InterPro"/>
</dbReference>
<dbReference type="InterPro" id="IPR036396">
    <property type="entry name" value="Cyt_P450_sf"/>
</dbReference>
<evidence type="ECO:0000259" key="9">
    <source>
        <dbReference type="PROSITE" id="PS51294"/>
    </source>
</evidence>
<feature type="domain" description="HTH myb-type" evidence="9">
    <location>
        <begin position="57"/>
        <end position="107"/>
    </location>
</feature>
<keyword evidence="2" id="KW-0677">Repeat</keyword>
<dbReference type="PROSITE" id="PS50090">
    <property type="entry name" value="MYB_LIKE"/>
    <property type="match status" value="2"/>
</dbReference>
<evidence type="ECO:0000256" key="2">
    <source>
        <dbReference type="ARBA" id="ARBA00022737"/>
    </source>
</evidence>
<dbReference type="GO" id="GO:0016705">
    <property type="term" value="F:oxidoreductase activity, acting on paired donors, with incorporation or reduction of molecular oxygen"/>
    <property type="evidence" value="ECO:0007669"/>
    <property type="project" value="InterPro"/>
</dbReference>
<dbReference type="SUPFAM" id="SSF46689">
    <property type="entry name" value="Homeodomain-like"/>
    <property type="match status" value="1"/>
</dbReference>
<feature type="domain" description="Myb-like" evidence="8">
    <location>
        <begin position="1"/>
        <end position="52"/>
    </location>
</feature>
<keyword evidence="5" id="KW-0804">Transcription</keyword>
<organism evidence="10 11">
    <name type="scientific">Anisodus acutangulus</name>
    <dbReference type="NCBI Taxonomy" id="402998"/>
    <lineage>
        <taxon>Eukaryota</taxon>
        <taxon>Viridiplantae</taxon>
        <taxon>Streptophyta</taxon>
        <taxon>Embryophyta</taxon>
        <taxon>Tracheophyta</taxon>
        <taxon>Spermatophyta</taxon>
        <taxon>Magnoliopsida</taxon>
        <taxon>eudicotyledons</taxon>
        <taxon>Gunneridae</taxon>
        <taxon>Pentapetalae</taxon>
        <taxon>asterids</taxon>
        <taxon>lamiids</taxon>
        <taxon>Solanales</taxon>
        <taxon>Solanaceae</taxon>
        <taxon>Solanoideae</taxon>
        <taxon>Hyoscyameae</taxon>
        <taxon>Anisodus</taxon>
    </lineage>
</organism>
<keyword evidence="6" id="KW-0539">Nucleus</keyword>
<dbReference type="PROSITE" id="PS51294">
    <property type="entry name" value="HTH_MYB"/>
    <property type="match status" value="2"/>
</dbReference>
<dbReference type="InterPro" id="IPR052844">
    <property type="entry name" value="Leaf_Dev_Regulator"/>
</dbReference>
<evidence type="ECO:0000256" key="1">
    <source>
        <dbReference type="ARBA" id="ARBA00004123"/>
    </source>
</evidence>
<evidence type="ECO:0000256" key="5">
    <source>
        <dbReference type="ARBA" id="ARBA00023163"/>
    </source>
</evidence>
<protein>
    <submittedName>
        <fullName evidence="10">Uncharacterized protein</fullName>
    </submittedName>
</protein>
<evidence type="ECO:0000256" key="7">
    <source>
        <dbReference type="SAM" id="Coils"/>
    </source>
</evidence>
<gene>
    <name evidence="10" type="ORF">K7X08_018440</name>
</gene>
<sequence length="578" mass="66402">MERQRWRPEEDALLRAYVKQYGPKEWNLISKRMGKTLDRDPKSCLERWKNYLKPGIKKGSLTPEEQNLVISLQAKYGNKWKKIAAEVPGRTAKRLGKWWEVFKEKQLKQLQKSQQRQEYVDSPAISSVSGGGSPEGAVSGKYDHILETFAEKYVHPKLFAFQPPLPPLPSINIMPNLEPPQVLSLSPVLVTEPGSSTTIPPWMNSAASASSSPSISLSLTPSEPALHVHEPIHQDLGRFYPVQQVGTLIQYFKELEEGRQNWVQHKKEATWRLNRLEQQLESEKARKRREKMEEIEAKMRCLHEEEMAFIGRVEREYRDQLSAVQRDAEAKEAKLMEAWSSKQLKLAKLIEKTGFHGHVGGVGNIVLPAVRKYIFSLACKLFLSIDDKEKVERLSKYIEDISTGLLSMPINLPGTTFNRDIRASKEMSEEVQEIINQRKSELLENKVVAPDDILSQMLQATNEEEQFWNESDIASYIVGLLQGGYSMVNAAITIIMKYMAEYPVVYSEVLKKQMEIANSKTANDLLNWEDFRKMRYSWNVASEVLRLVPPVHGTFREAIEDITYDGYMIPKGWKLHWK</sequence>
<name>A0A9Q1LZ71_9SOLA</name>
<dbReference type="EMBL" id="JAJAGQ010000013">
    <property type="protein sequence ID" value="KAJ8545857.1"/>
    <property type="molecule type" value="Genomic_DNA"/>
</dbReference>
<dbReference type="PANTHER" id="PTHR47214:SF1">
    <property type="entry name" value="PROTEIN ROUGH SHEATH 2 HOMOLOG"/>
    <property type="match status" value="1"/>
</dbReference>
<keyword evidence="4" id="KW-0238">DNA-binding</keyword>
<dbReference type="Proteomes" id="UP001152561">
    <property type="component" value="Unassembled WGS sequence"/>
</dbReference>
<keyword evidence="7" id="KW-0175">Coiled coil</keyword>
<reference evidence="11" key="1">
    <citation type="journal article" date="2023" name="Proc. Natl. Acad. Sci. U.S.A.">
        <title>Genomic and structural basis for evolution of tropane alkaloid biosynthesis.</title>
        <authorList>
            <person name="Wanga Y.-J."/>
            <person name="Taina T."/>
            <person name="Yua J.-Y."/>
            <person name="Lia J."/>
            <person name="Xua B."/>
            <person name="Chenc J."/>
            <person name="D'Auriad J.C."/>
            <person name="Huanga J.-P."/>
            <person name="Huanga S.-X."/>
        </authorList>
    </citation>
    <scope>NUCLEOTIDE SEQUENCE [LARGE SCALE GENOMIC DNA]</scope>
    <source>
        <strain evidence="11">cv. KIB-2019</strain>
    </source>
</reference>
<dbReference type="CDD" id="cd00167">
    <property type="entry name" value="SANT"/>
    <property type="match status" value="2"/>
</dbReference>
<feature type="coiled-coil region" evidence="7">
    <location>
        <begin position="259"/>
        <end position="334"/>
    </location>
</feature>
<dbReference type="SMART" id="SM00717">
    <property type="entry name" value="SANT"/>
    <property type="match status" value="2"/>
</dbReference>
<comment type="caution">
    <text evidence="10">The sequence shown here is derived from an EMBL/GenBank/DDBJ whole genome shotgun (WGS) entry which is preliminary data.</text>
</comment>
<evidence type="ECO:0000313" key="11">
    <source>
        <dbReference type="Proteomes" id="UP001152561"/>
    </source>
</evidence>
<dbReference type="GO" id="GO:0004497">
    <property type="term" value="F:monooxygenase activity"/>
    <property type="evidence" value="ECO:0007669"/>
    <property type="project" value="InterPro"/>
</dbReference>
<dbReference type="PANTHER" id="PTHR47214">
    <property type="entry name" value="PROTEIN ROUGH SHEATH 2 HOMOLOG"/>
    <property type="match status" value="1"/>
</dbReference>
<dbReference type="InterPro" id="IPR001128">
    <property type="entry name" value="Cyt_P450"/>
</dbReference>
<evidence type="ECO:0000256" key="4">
    <source>
        <dbReference type="ARBA" id="ARBA00023125"/>
    </source>
</evidence>
<dbReference type="Gene3D" id="1.10.630.10">
    <property type="entry name" value="Cytochrome P450"/>
    <property type="match status" value="1"/>
</dbReference>
<evidence type="ECO:0000256" key="6">
    <source>
        <dbReference type="ARBA" id="ARBA00023242"/>
    </source>
</evidence>
<feature type="domain" description="Myb-like" evidence="8">
    <location>
        <begin position="53"/>
        <end position="103"/>
    </location>
</feature>
<dbReference type="SUPFAM" id="SSF48264">
    <property type="entry name" value="Cytochrome P450"/>
    <property type="match status" value="1"/>
</dbReference>
<dbReference type="GO" id="GO:0020037">
    <property type="term" value="F:heme binding"/>
    <property type="evidence" value="ECO:0007669"/>
    <property type="project" value="InterPro"/>
</dbReference>
<proteinExistence type="predicted"/>
<dbReference type="InterPro" id="IPR009057">
    <property type="entry name" value="Homeodomain-like_sf"/>
</dbReference>
<comment type="subcellular location">
    <subcellularLocation>
        <location evidence="1">Nucleus</location>
    </subcellularLocation>
</comment>
<feature type="domain" description="HTH myb-type" evidence="9">
    <location>
        <begin position="1"/>
        <end position="56"/>
    </location>
</feature>
<dbReference type="GO" id="GO:0000976">
    <property type="term" value="F:transcription cis-regulatory region binding"/>
    <property type="evidence" value="ECO:0007669"/>
    <property type="project" value="UniProtKB-ARBA"/>
</dbReference>
<dbReference type="Pfam" id="PF13921">
    <property type="entry name" value="Myb_DNA-bind_6"/>
    <property type="match status" value="1"/>
</dbReference>
<evidence type="ECO:0000313" key="10">
    <source>
        <dbReference type="EMBL" id="KAJ8545857.1"/>
    </source>
</evidence>
<keyword evidence="3" id="KW-0805">Transcription regulation</keyword>
<dbReference type="Pfam" id="PF00067">
    <property type="entry name" value="p450"/>
    <property type="match status" value="1"/>
</dbReference>